<reference evidence="2 3" key="1">
    <citation type="journal article" date="2021" name="Comput. Struct. Biotechnol. J.">
        <title>De novo genome assembly of the potent medicinal plant Rehmannia glutinosa using nanopore technology.</title>
        <authorList>
            <person name="Ma L."/>
            <person name="Dong C."/>
            <person name="Song C."/>
            <person name="Wang X."/>
            <person name="Zheng X."/>
            <person name="Niu Y."/>
            <person name="Chen S."/>
            <person name="Feng W."/>
        </authorList>
    </citation>
    <scope>NUCLEOTIDE SEQUENCE [LARGE SCALE GENOMIC DNA]</scope>
    <source>
        <strain evidence="2">DH-2019</strain>
    </source>
</reference>
<dbReference type="InterPro" id="IPR017451">
    <property type="entry name" value="F-box-assoc_interact_dom"/>
</dbReference>
<comment type="caution">
    <text evidence="2">The sequence shown here is derived from an EMBL/GenBank/DDBJ whole genome shotgun (WGS) entry which is preliminary data.</text>
</comment>
<proteinExistence type="predicted"/>
<keyword evidence="3" id="KW-1185">Reference proteome</keyword>
<organism evidence="2 3">
    <name type="scientific">Rehmannia glutinosa</name>
    <name type="common">Chinese foxglove</name>
    <dbReference type="NCBI Taxonomy" id="99300"/>
    <lineage>
        <taxon>Eukaryota</taxon>
        <taxon>Viridiplantae</taxon>
        <taxon>Streptophyta</taxon>
        <taxon>Embryophyta</taxon>
        <taxon>Tracheophyta</taxon>
        <taxon>Spermatophyta</taxon>
        <taxon>Magnoliopsida</taxon>
        <taxon>eudicotyledons</taxon>
        <taxon>Gunneridae</taxon>
        <taxon>Pentapetalae</taxon>
        <taxon>asterids</taxon>
        <taxon>lamiids</taxon>
        <taxon>Lamiales</taxon>
        <taxon>Orobanchaceae</taxon>
        <taxon>Rehmannieae</taxon>
        <taxon>Rehmannia</taxon>
    </lineage>
</organism>
<dbReference type="EMBL" id="JABTTQ020000641">
    <property type="protein sequence ID" value="KAK6138795.1"/>
    <property type="molecule type" value="Genomic_DNA"/>
</dbReference>
<evidence type="ECO:0000313" key="3">
    <source>
        <dbReference type="Proteomes" id="UP001318860"/>
    </source>
</evidence>
<dbReference type="Pfam" id="PF08268">
    <property type="entry name" value="FBA_3"/>
    <property type="match status" value="1"/>
</dbReference>
<evidence type="ECO:0000313" key="2">
    <source>
        <dbReference type="EMBL" id="KAK6138795.1"/>
    </source>
</evidence>
<dbReference type="InterPro" id="IPR050796">
    <property type="entry name" value="SCF_F-box_component"/>
</dbReference>
<accession>A0ABR0VX08</accession>
<sequence>MLNCCGNPKHFSVNSLLHEPLIDAFDTDYSVPFSKKLVCIVGCCDCLICLAVGQKDLFLLNPSTRICKKLSDFGEDINFGCFSYVLGFGKTSDDYKVVGFSNFSEIIVKVYSLKSDQWKRIEDFKGSRLMDDPAIAIFADGKLHGIAISELESESGWEIFSLDLETEEYGILPMPNYVLSVFWPRLGTYDGCLYVLCNHPIGADVWIIDDNGVGKETWTKVVTIPYIFDDFSIHIYKKVLYVLKNGEVLLLCGLKLVIFDAKD</sequence>
<name>A0ABR0VX08_REHGL</name>
<dbReference type="SUPFAM" id="SSF50965">
    <property type="entry name" value="Galactose oxidase, central domain"/>
    <property type="match status" value="1"/>
</dbReference>
<dbReference type="NCBIfam" id="TIGR01640">
    <property type="entry name" value="F_box_assoc_1"/>
    <property type="match status" value="1"/>
</dbReference>
<dbReference type="Proteomes" id="UP001318860">
    <property type="component" value="Unassembled WGS sequence"/>
</dbReference>
<protein>
    <recommendedName>
        <fullName evidence="1">F-box associated beta-propeller type 3 domain-containing protein</fullName>
    </recommendedName>
</protein>
<dbReference type="InterPro" id="IPR011043">
    <property type="entry name" value="Gal_Oxase/kelch_b-propeller"/>
</dbReference>
<feature type="domain" description="F-box associated beta-propeller type 3" evidence="1">
    <location>
        <begin position="24"/>
        <end position="251"/>
    </location>
</feature>
<dbReference type="InterPro" id="IPR013187">
    <property type="entry name" value="F-box-assoc_dom_typ3"/>
</dbReference>
<dbReference type="PANTHER" id="PTHR31672:SF13">
    <property type="entry name" value="F-BOX PROTEIN CPR30-LIKE"/>
    <property type="match status" value="1"/>
</dbReference>
<gene>
    <name evidence="2" type="ORF">DH2020_027459</name>
</gene>
<evidence type="ECO:0000259" key="1">
    <source>
        <dbReference type="Pfam" id="PF08268"/>
    </source>
</evidence>
<dbReference type="PANTHER" id="PTHR31672">
    <property type="entry name" value="BNACNNG10540D PROTEIN"/>
    <property type="match status" value="1"/>
</dbReference>